<dbReference type="PROSITE" id="PS50177">
    <property type="entry name" value="NTF2_DOMAIN"/>
    <property type="match status" value="1"/>
</dbReference>
<dbReference type="InterPro" id="IPR002075">
    <property type="entry name" value="NTF2_dom"/>
</dbReference>
<feature type="compositionally biased region" description="Pro residues" evidence="3">
    <location>
        <begin position="285"/>
        <end position="299"/>
    </location>
</feature>
<feature type="compositionally biased region" description="Pro residues" evidence="3">
    <location>
        <begin position="371"/>
        <end position="387"/>
    </location>
</feature>
<name>A0A1Y2G5T6_9BASI</name>
<dbReference type="CDD" id="cd00780">
    <property type="entry name" value="NTF2"/>
    <property type="match status" value="1"/>
</dbReference>
<dbReference type="InParanoid" id="A0A1Y2G5T6"/>
<proteinExistence type="predicted"/>
<dbReference type="FunFam" id="3.10.450.50:FF:000003">
    <property type="entry name" value="Nuclear transport factor 2 family protein"/>
    <property type="match status" value="1"/>
</dbReference>
<dbReference type="GO" id="GO:1990861">
    <property type="term" value="C:Ubp3-Bre5 deubiquitination complex"/>
    <property type="evidence" value="ECO:0007669"/>
    <property type="project" value="TreeGrafter"/>
</dbReference>
<feature type="region of interest" description="Disordered" evidence="3">
    <location>
        <begin position="365"/>
        <end position="389"/>
    </location>
</feature>
<feature type="region of interest" description="Disordered" evidence="3">
    <location>
        <begin position="484"/>
        <end position="568"/>
    </location>
</feature>
<dbReference type="InterPro" id="IPR012677">
    <property type="entry name" value="Nucleotide-bd_a/b_plait_sf"/>
</dbReference>
<keyword evidence="1 2" id="KW-0694">RNA-binding</keyword>
<dbReference type="SUPFAM" id="SSF54427">
    <property type="entry name" value="NTF2-like"/>
    <property type="match status" value="1"/>
</dbReference>
<dbReference type="GO" id="GO:0005829">
    <property type="term" value="C:cytosol"/>
    <property type="evidence" value="ECO:0007669"/>
    <property type="project" value="TreeGrafter"/>
</dbReference>
<evidence type="ECO:0000259" key="4">
    <source>
        <dbReference type="PROSITE" id="PS50102"/>
    </source>
</evidence>
<dbReference type="PANTHER" id="PTHR10693:SF20">
    <property type="entry name" value="AT27578P"/>
    <property type="match status" value="1"/>
</dbReference>
<dbReference type="GO" id="GO:0003729">
    <property type="term" value="F:mRNA binding"/>
    <property type="evidence" value="ECO:0007669"/>
    <property type="project" value="TreeGrafter"/>
</dbReference>
<evidence type="ECO:0000256" key="3">
    <source>
        <dbReference type="SAM" id="MobiDB-lite"/>
    </source>
</evidence>
<dbReference type="OrthoDB" id="339151at2759"/>
<evidence type="ECO:0008006" key="8">
    <source>
        <dbReference type="Google" id="ProtNLM"/>
    </source>
</evidence>
<evidence type="ECO:0000256" key="2">
    <source>
        <dbReference type="PROSITE-ProRule" id="PRU00176"/>
    </source>
</evidence>
<dbReference type="Gene3D" id="3.10.450.50">
    <property type="match status" value="1"/>
</dbReference>
<dbReference type="CDD" id="cd00590">
    <property type="entry name" value="RRM_SF"/>
    <property type="match status" value="1"/>
</dbReference>
<dbReference type="PROSITE" id="PS50102">
    <property type="entry name" value="RRM"/>
    <property type="match status" value="1"/>
</dbReference>
<dbReference type="SMART" id="SM00360">
    <property type="entry name" value="RRM"/>
    <property type="match status" value="1"/>
</dbReference>
<dbReference type="PANTHER" id="PTHR10693">
    <property type="entry name" value="RAS GTPASE-ACTIVATING PROTEIN-BINDING PROTEIN"/>
    <property type="match status" value="1"/>
</dbReference>
<dbReference type="GO" id="GO:1990904">
    <property type="term" value="C:ribonucleoprotein complex"/>
    <property type="evidence" value="ECO:0007669"/>
    <property type="project" value="TreeGrafter"/>
</dbReference>
<gene>
    <name evidence="6" type="ORF">BCR35DRAFT_348827</name>
</gene>
<feature type="compositionally biased region" description="Gly residues" evidence="3">
    <location>
        <begin position="536"/>
        <end position="550"/>
    </location>
</feature>
<dbReference type="InterPro" id="IPR039539">
    <property type="entry name" value="Ras_GTPase_bind_prot"/>
</dbReference>
<dbReference type="SUPFAM" id="SSF54928">
    <property type="entry name" value="RNA-binding domain, RBD"/>
    <property type="match status" value="1"/>
</dbReference>
<dbReference type="Proteomes" id="UP000193467">
    <property type="component" value="Unassembled WGS sequence"/>
</dbReference>
<feature type="compositionally biased region" description="Low complexity" evidence="3">
    <location>
        <begin position="516"/>
        <end position="535"/>
    </location>
</feature>
<comment type="caution">
    <text evidence="6">The sequence shown here is derived from an EMBL/GenBank/DDBJ whole genome shotgun (WGS) entry which is preliminary data.</text>
</comment>
<feature type="compositionally biased region" description="Low complexity" evidence="3">
    <location>
        <begin position="551"/>
        <end position="568"/>
    </location>
</feature>
<accession>A0A1Y2G5T6</accession>
<evidence type="ECO:0000256" key="1">
    <source>
        <dbReference type="ARBA" id="ARBA00022884"/>
    </source>
</evidence>
<feature type="compositionally biased region" description="Low complexity" evidence="3">
    <location>
        <begin position="300"/>
        <end position="311"/>
    </location>
</feature>
<evidence type="ECO:0000313" key="6">
    <source>
        <dbReference type="EMBL" id="ORY92429.1"/>
    </source>
</evidence>
<feature type="domain" description="NTF2" evidence="5">
    <location>
        <begin position="26"/>
        <end position="142"/>
    </location>
</feature>
<dbReference type="Pfam" id="PF00076">
    <property type="entry name" value="RRM_1"/>
    <property type="match status" value="1"/>
</dbReference>
<dbReference type="EMBL" id="MCGR01000001">
    <property type="protein sequence ID" value="ORY92429.1"/>
    <property type="molecule type" value="Genomic_DNA"/>
</dbReference>
<dbReference type="GO" id="GO:0034517">
    <property type="term" value="P:ribophagy"/>
    <property type="evidence" value="ECO:0007669"/>
    <property type="project" value="TreeGrafter"/>
</dbReference>
<dbReference type="InterPro" id="IPR032710">
    <property type="entry name" value="NTF2-like_dom_sf"/>
</dbReference>
<evidence type="ECO:0000313" key="7">
    <source>
        <dbReference type="Proteomes" id="UP000193467"/>
    </source>
</evidence>
<dbReference type="Pfam" id="PF02136">
    <property type="entry name" value="NTF2"/>
    <property type="match status" value="1"/>
</dbReference>
<dbReference type="InterPro" id="IPR018222">
    <property type="entry name" value="Nuclear_transport_factor_2_euk"/>
</dbReference>
<feature type="compositionally biased region" description="Low complexity" evidence="3">
    <location>
        <begin position="335"/>
        <end position="345"/>
    </location>
</feature>
<dbReference type="AlphaFoldDB" id="A0A1Y2G5T6"/>
<organism evidence="6 7">
    <name type="scientific">Leucosporidium creatinivorum</name>
    <dbReference type="NCBI Taxonomy" id="106004"/>
    <lineage>
        <taxon>Eukaryota</taxon>
        <taxon>Fungi</taxon>
        <taxon>Dikarya</taxon>
        <taxon>Basidiomycota</taxon>
        <taxon>Pucciniomycotina</taxon>
        <taxon>Microbotryomycetes</taxon>
        <taxon>Leucosporidiales</taxon>
        <taxon>Leucosporidium</taxon>
    </lineage>
</organism>
<protein>
    <recommendedName>
        <fullName evidence="8">NTF2 domain-containing protein</fullName>
    </recommendedName>
</protein>
<evidence type="ECO:0000259" key="5">
    <source>
        <dbReference type="PROSITE" id="PS50177"/>
    </source>
</evidence>
<feature type="region of interest" description="Disordered" evidence="3">
    <location>
        <begin position="222"/>
        <end position="345"/>
    </location>
</feature>
<dbReference type="InterPro" id="IPR035979">
    <property type="entry name" value="RBD_domain_sf"/>
</dbReference>
<dbReference type="InterPro" id="IPR000504">
    <property type="entry name" value="RRM_dom"/>
</dbReference>
<feature type="compositionally biased region" description="Basic and acidic residues" evidence="3">
    <location>
        <begin position="484"/>
        <end position="493"/>
    </location>
</feature>
<dbReference type="Gene3D" id="3.30.70.330">
    <property type="match status" value="1"/>
</dbReference>
<feature type="compositionally biased region" description="Low complexity" evidence="3">
    <location>
        <begin position="225"/>
        <end position="266"/>
    </location>
</feature>
<dbReference type="STRING" id="106004.A0A1Y2G5T6"/>
<sequence length="568" mass="58729">MAAASLADSKGAEQKASELGADSTRIAWAFLSQYYSFLNKDPSRLHCFYTKRSTLIHSTEGDDVAPCYGQQEIHAKIMGLAFEDCKVYISNVDSQSSAEGGIIVQVLGEQSNRGGAWRKFSQTFFLAEQPNGYFVLNDICRYLKEEGIDEEAPAADSNEEPITVDSTLFDESSFPTPATSVLQNGVVAEASVEHEPIPEAFGEIEGDQQAAPLTNGVHHAEEPELAASSAPSEEVVAPVEPASEPQPEVQPEAPVEEVTPTVEAVPEPQPEEKKKEVASIAAEPTPAPTSAPAPAPVQAPAPAEAPASASDSAEKSKSPKVASTPAPAPVEERAPAPAAPAAPKSWASLAASNKVKWGNQAVENKGVSSAAPPPPSVVTPAERPAPPAAAAGRPLIDAVLTINSPSCFVKGVLDPVTDKALRDILTSRFGPIREFDIIRSKACAFIEFERVDSARRAIQASMRPSEGGEGGIVVVPGSMIHVVERKNPGDRPASRPRGGGAAGDDRSGGGRGAYRGSGDRASGSGAGGAQRSNAGGEEGASRGSGAGRGGSKANRGARGAGATKTANK</sequence>
<dbReference type="GO" id="GO:0016579">
    <property type="term" value="P:protein deubiquitination"/>
    <property type="evidence" value="ECO:0007669"/>
    <property type="project" value="TreeGrafter"/>
</dbReference>
<feature type="domain" description="RRM" evidence="4">
    <location>
        <begin position="405"/>
        <end position="487"/>
    </location>
</feature>
<keyword evidence="7" id="KW-1185">Reference proteome</keyword>
<reference evidence="6 7" key="1">
    <citation type="submission" date="2016-07" db="EMBL/GenBank/DDBJ databases">
        <title>Pervasive Adenine N6-methylation of Active Genes in Fungi.</title>
        <authorList>
            <consortium name="DOE Joint Genome Institute"/>
            <person name="Mondo S.J."/>
            <person name="Dannebaum R.O."/>
            <person name="Kuo R.C."/>
            <person name="Labutti K."/>
            <person name="Haridas S."/>
            <person name="Kuo A."/>
            <person name="Salamov A."/>
            <person name="Ahrendt S.R."/>
            <person name="Lipzen A."/>
            <person name="Sullivan W."/>
            <person name="Andreopoulos W.B."/>
            <person name="Clum A."/>
            <person name="Lindquist E."/>
            <person name="Daum C."/>
            <person name="Ramamoorthy G.K."/>
            <person name="Gryganskyi A."/>
            <person name="Culley D."/>
            <person name="Magnuson J.K."/>
            <person name="James T.Y."/>
            <person name="O'Malley M.A."/>
            <person name="Stajich J.E."/>
            <person name="Spatafora J.W."/>
            <person name="Visel A."/>
            <person name="Grigoriev I.V."/>
        </authorList>
    </citation>
    <scope>NUCLEOTIDE SEQUENCE [LARGE SCALE GENOMIC DNA]</scope>
    <source>
        <strain evidence="6 7">62-1032</strain>
    </source>
</reference>